<comment type="caution">
    <text evidence="2">The sequence shown here is derived from an EMBL/GenBank/DDBJ whole genome shotgun (WGS) entry which is preliminary data.</text>
</comment>
<dbReference type="EMBL" id="JACIJC010000001">
    <property type="protein sequence ID" value="MBB5684419.1"/>
    <property type="molecule type" value="Genomic_DNA"/>
</dbReference>
<feature type="region of interest" description="Disordered" evidence="1">
    <location>
        <begin position="77"/>
        <end position="135"/>
    </location>
</feature>
<evidence type="ECO:0000313" key="2">
    <source>
        <dbReference type="EMBL" id="MBB5684419.1"/>
    </source>
</evidence>
<evidence type="ECO:0000313" key="3">
    <source>
        <dbReference type="Proteomes" id="UP000549617"/>
    </source>
</evidence>
<dbReference type="AlphaFoldDB" id="A0A7W9AEZ9"/>
<accession>A0A7W9AEZ9</accession>
<sequence>MNAPSRLSSRNGLLSRAWVWLACLLLAAQGAVPAVASQAEIRQTPSGIFALRFVREHRAILQARFAPAAHVTQERASFKDQRAGDGGNAPFLSAPVPGFAPPSAPGRAWRTVSAAEHGSGNAPQAYRARAPPRDA</sequence>
<dbReference type="Proteomes" id="UP000549617">
    <property type="component" value="Unassembled WGS sequence"/>
</dbReference>
<gene>
    <name evidence="2" type="ORF">FHS49_000410</name>
</gene>
<evidence type="ECO:0000256" key="1">
    <source>
        <dbReference type="SAM" id="MobiDB-lite"/>
    </source>
</evidence>
<organism evidence="2 3">
    <name type="scientific">Sphingobium boeckii</name>
    <dbReference type="NCBI Taxonomy" id="1082345"/>
    <lineage>
        <taxon>Bacteria</taxon>
        <taxon>Pseudomonadati</taxon>
        <taxon>Pseudomonadota</taxon>
        <taxon>Alphaproteobacteria</taxon>
        <taxon>Sphingomonadales</taxon>
        <taxon>Sphingomonadaceae</taxon>
        <taxon>Sphingobium</taxon>
    </lineage>
</organism>
<name>A0A7W9AEZ9_9SPHN</name>
<protein>
    <submittedName>
        <fullName evidence="2">Uncharacterized protein</fullName>
    </submittedName>
</protein>
<proteinExistence type="predicted"/>
<keyword evidence="3" id="KW-1185">Reference proteome</keyword>
<reference evidence="2 3" key="1">
    <citation type="submission" date="2020-08" db="EMBL/GenBank/DDBJ databases">
        <title>Genomic Encyclopedia of Type Strains, Phase IV (KMG-IV): sequencing the most valuable type-strain genomes for metagenomic binning, comparative biology and taxonomic classification.</title>
        <authorList>
            <person name="Goeker M."/>
        </authorList>
    </citation>
    <scope>NUCLEOTIDE SEQUENCE [LARGE SCALE GENOMIC DNA]</scope>
    <source>
        <strain evidence="2 3">DSM 25079</strain>
    </source>
</reference>
<dbReference type="RefSeq" id="WP_184014710.1">
    <property type="nucleotide sequence ID" value="NZ_JACIJC010000001.1"/>
</dbReference>